<feature type="transmembrane region" description="Helical" evidence="1">
    <location>
        <begin position="128"/>
        <end position="150"/>
    </location>
</feature>
<name>A0A7V5U1J6_9PROT</name>
<protein>
    <submittedName>
        <fullName evidence="2">Uncharacterized protein</fullName>
    </submittedName>
</protein>
<dbReference type="AlphaFoldDB" id="A0A7V5U1J6"/>
<dbReference type="Proteomes" id="UP000885806">
    <property type="component" value="Unassembled WGS sequence"/>
</dbReference>
<reference evidence="2" key="1">
    <citation type="journal article" date="2020" name="mSystems">
        <title>Genome- and Community-Level Interaction Insights into Carbon Utilization and Element Cycling Functions of Hydrothermarchaeota in Hydrothermal Sediment.</title>
        <authorList>
            <person name="Zhou Z."/>
            <person name="Liu Y."/>
            <person name="Xu W."/>
            <person name="Pan J."/>
            <person name="Luo Z.H."/>
            <person name="Li M."/>
        </authorList>
    </citation>
    <scope>NUCLEOTIDE SEQUENCE [LARGE SCALE GENOMIC DNA]</scope>
    <source>
        <strain evidence="2">HyVt-538</strain>
    </source>
</reference>
<keyword evidence="1" id="KW-1133">Transmembrane helix</keyword>
<feature type="transmembrane region" description="Helical" evidence="1">
    <location>
        <begin position="12"/>
        <end position="42"/>
    </location>
</feature>
<feature type="transmembrane region" description="Helical" evidence="1">
    <location>
        <begin position="54"/>
        <end position="77"/>
    </location>
</feature>
<organism evidence="2">
    <name type="scientific">Hellea balneolensis</name>
    <dbReference type="NCBI Taxonomy" id="287478"/>
    <lineage>
        <taxon>Bacteria</taxon>
        <taxon>Pseudomonadati</taxon>
        <taxon>Pseudomonadota</taxon>
        <taxon>Alphaproteobacteria</taxon>
        <taxon>Maricaulales</taxon>
        <taxon>Robiginitomaculaceae</taxon>
        <taxon>Hellea</taxon>
    </lineage>
</organism>
<accession>A0A7V5U1J6</accession>
<evidence type="ECO:0000256" key="1">
    <source>
        <dbReference type="SAM" id="Phobius"/>
    </source>
</evidence>
<comment type="caution">
    <text evidence="2">The sequence shown here is derived from an EMBL/GenBank/DDBJ whole genome shotgun (WGS) entry which is preliminary data.</text>
</comment>
<sequence length="160" mass="16586">MYINKTSAIRSVMLAAVLSSLTIIVMTPFASLAAALLGAGYLPDNTPTWLAIRLAAFGGPTLFLSGSIVIMAARIAVERNLARGRLPVNAATARSEWLAYVVVAPGALGGIAIAYGTGNTMTASGAPLPAAILTGHFIGMVATYIPIGYMSREYARTVAR</sequence>
<evidence type="ECO:0000313" key="2">
    <source>
        <dbReference type="EMBL" id="HHI89204.1"/>
    </source>
</evidence>
<keyword evidence="1" id="KW-0472">Membrane</keyword>
<proteinExistence type="predicted"/>
<dbReference type="EMBL" id="DROP01000305">
    <property type="protein sequence ID" value="HHI89204.1"/>
    <property type="molecule type" value="Genomic_DNA"/>
</dbReference>
<feature type="transmembrane region" description="Helical" evidence="1">
    <location>
        <begin position="97"/>
        <end position="116"/>
    </location>
</feature>
<gene>
    <name evidence="2" type="ORF">ENK01_04540</name>
</gene>
<keyword evidence="1" id="KW-0812">Transmembrane</keyword>